<evidence type="ECO:0000313" key="1">
    <source>
        <dbReference type="EMBL" id="TYR32566.1"/>
    </source>
</evidence>
<dbReference type="Proteomes" id="UP000322362">
    <property type="component" value="Unassembled WGS sequence"/>
</dbReference>
<protein>
    <submittedName>
        <fullName evidence="1">Uncharacterized protein</fullName>
    </submittedName>
</protein>
<sequence>MKLNKILVITILFGNLVSCTKDSDDINDDIKEPVFYYAGYSFSNNYNEHDRKAVLIVQDSVIKLSPGQSADAKVIYAHGQDVYVGGSQYAEGKKTRIVYWKNGAIEYLSSAVQNNSATAIYAENGNVYVAGTVYQDNRPYQRLWVNGEQKVNSGALQFSGIRAITVYDGAYYLAGQFAQAASIWYGSTMQTINNAPSEATFIHVENGEVLTMGYGNVDCNTDAAKVWKGTDEIFSHPVGTRVSNILTTMNGDDYYFVTNSMSASGIKLARVYRNNQLLYELNTDGQNVSAMGITIFNDKIYVLGNILNAGKSVPTLWVDGTPKTLFTEQDNIYLNHLYIN</sequence>
<name>A0A5D4GV21_9SPHI</name>
<dbReference type="AlphaFoldDB" id="A0A5D4GV21"/>
<organism evidence="1 2">
    <name type="scientific">Sphingobacterium phlebotomi</name>
    <dbReference type="NCBI Taxonomy" id="2605433"/>
    <lineage>
        <taxon>Bacteria</taxon>
        <taxon>Pseudomonadati</taxon>
        <taxon>Bacteroidota</taxon>
        <taxon>Sphingobacteriia</taxon>
        <taxon>Sphingobacteriales</taxon>
        <taxon>Sphingobacteriaceae</taxon>
        <taxon>Sphingobacterium</taxon>
    </lineage>
</organism>
<comment type="caution">
    <text evidence="1">The sequence shown here is derived from an EMBL/GenBank/DDBJ whole genome shotgun (WGS) entry which is preliminary data.</text>
</comment>
<gene>
    <name evidence="1" type="ORF">FXV77_19240</name>
</gene>
<dbReference type="EMBL" id="VTAV01000019">
    <property type="protein sequence ID" value="TYR32566.1"/>
    <property type="molecule type" value="Genomic_DNA"/>
</dbReference>
<evidence type="ECO:0000313" key="2">
    <source>
        <dbReference type="Proteomes" id="UP000322362"/>
    </source>
</evidence>
<dbReference type="RefSeq" id="WP_148920870.1">
    <property type="nucleotide sequence ID" value="NZ_VTAV01000019.1"/>
</dbReference>
<keyword evidence="2" id="KW-1185">Reference proteome</keyword>
<accession>A0A5D4GV21</accession>
<reference evidence="1 2" key="1">
    <citation type="submission" date="2019-08" db="EMBL/GenBank/DDBJ databases">
        <title>Phlebobacter frassis gen. nov. sp. nov., a new member of family Sphingobacteriaceae isolated from sand fly rearing media.</title>
        <authorList>
            <person name="Kakumanu M.L."/>
            <person name="Marayati B.F."/>
            <person name="Wada-Katsumata A."/>
            <person name="Wasserberg G."/>
            <person name="Schal C."/>
            <person name="Apperson C.S."/>
            <person name="Ponnusamy L."/>
        </authorList>
    </citation>
    <scope>NUCLEOTIDE SEQUENCE [LARGE SCALE GENOMIC DNA]</scope>
    <source>
        <strain evidence="1 2">SSI9</strain>
    </source>
</reference>
<proteinExistence type="predicted"/>